<reference evidence="6" key="1">
    <citation type="journal article" date="2019" name="Int. J. Syst. Evol. Microbiol.">
        <title>The Global Catalogue of Microorganisms (GCM) 10K type strain sequencing project: providing services to taxonomists for standard genome sequencing and annotation.</title>
        <authorList>
            <consortium name="The Broad Institute Genomics Platform"/>
            <consortium name="The Broad Institute Genome Sequencing Center for Infectious Disease"/>
            <person name="Wu L."/>
            <person name="Ma J."/>
        </authorList>
    </citation>
    <scope>NUCLEOTIDE SEQUENCE [LARGE SCALE GENOMIC DNA]</scope>
    <source>
        <strain evidence="6">JCM 16603</strain>
    </source>
</reference>
<protein>
    <submittedName>
        <fullName evidence="5">Glycosyltransferase</fullName>
    </submittedName>
</protein>
<dbReference type="CDD" id="cd03801">
    <property type="entry name" value="GT4_PimA-like"/>
    <property type="match status" value="1"/>
</dbReference>
<evidence type="ECO:0000313" key="6">
    <source>
        <dbReference type="Proteomes" id="UP001501310"/>
    </source>
</evidence>
<organism evidence="5 6">
    <name type="scientific">Sphingomonas humi</name>
    <dbReference type="NCBI Taxonomy" id="335630"/>
    <lineage>
        <taxon>Bacteria</taxon>
        <taxon>Pseudomonadati</taxon>
        <taxon>Pseudomonadota</taxon>
        <taxon>Alphaproteobacteria</taxon>
        <taxon>Sphingomonadales</taxon>
        <taxon>Sphingomonadaceae</taxon>
        <taxon>Sphingomonas</taxon>
    </lineage>
</organism>
<keyword evidence="2" id="KW-0328">Glycosyltransferase</keyword>
<evidence type="ECO:0000256" key="2">
    <source>
        <dbReference type="ARBA" id="ARBA00022676"/>
    </source>
</evidence>
<comment type="caution">
    <text evidence="5">The sequence shown here is derived from an EMBL/GenBank/DDBJ whole genome shotgun (WGS) entry which is preliminary data.</text>
</comment>
<dbReference type="RefSeq" id="WP_344708978.1">
    <property type="nucleotide sequence ID" value="NZ_BAAAZD010000001.1"/>
</dbReference>
<dbReference type="EMBL" id="BAAAZD010000001">
    <property type="protein sequence ID" value="GAA4000738.1"/>
    <property type="molecule type" value="Genomic_DNA"/>
</dbReference>
<evidence type="ECO:0000256" key="1">
    <source>
        <dbReference type="ARBA" id="ARBA00009481"/>
    </source>
</evidence>
<sequence>MLRIGYLINRYPWPSHTFIRTEMRELERQGHEVARLAVRGWDDAQGSALDEEEQKLTDYVLQSGALGLLASAAGLLLRSPLAFARGLAATLRLARGSQAGLKHIAYFLEACWVVGWSRRRGVAHLHAHFGTNTAIVATIVHALCGLPFSFTVHGPEEFDAPRQLKLREKAAAASFVVAITSYCRSQLYRWVDPQDWPKIKIVRCTPEPTFLVAAPTPPPAAKRLVCVGRLCEQKGQLKLIEALERLGDKHPDLKLVLAGEGPMRPELEHAVAKASLGERVTITGWINSERVMGELLAADALVLPSFAEGLPVVIMEAMALGRPVISTLIAGIPELVRDGVDGFLVPAGDSDLLADAIDRFLALSNGERQRLAAAASERVRERHQPAREAAYLAELALSGGKAERD</sequence>
<dbReference type="Pfam" id="PF00534">
    <property type="entry name" value="Glycos_transf_1"/>
    <property type="match status" value="1"/>
</dbReference>
<evidence type="ECO:0000313" key="5">
    <source>
        <dbReference type="EMBL" id="GAA4000738.1"/>
    </source>
</evidence>
<gene>
    <name evidence="5" type="ORF">GCM10022211_09100</name>
</gene>
<evidence type="ECO:0000256" key="3">
    <source>
        <dbReference type="ARBA" id="ARBA00022679"/>
    </source>
</evidence>
<feature type="domain" description="Glycosyl transferase family 1" evidence="4">
    <location>
        <begin position="221"/>
        <end position="377"/>
    </location>
</feature>
<keyword evidence="6" id="KW-1185">Reference proteome</keyword>
<dbReference type="SUPFAM" id="SSF53756">
    <property type="entry name" value="UDP-Glycosyltransferase/glycogen phosphorylase"/>
    <property type="match status" value="1"/>
</dbReference>
<keyword evidence="3" id="KW-0808">Transferase</keyword>
<dbReference type="Proteomes" id="UP001501310">
    <property type="component" value="Unassembled WGS sequence"/>
</dbReference>
<accession>A0ABP7RQ53</accession>
<evidence type="ECO:0000259" key="4">
    <source>
        <dbReference type="Pfam" id="PF00534"/>
    </source>
</evidence>
<dbReference type="PANTHER" id="PTHR12526">
    <property type="entry name" value="GLYCOSYLTRANSFERASE"/>
    <property type="match status" value="1"/>
</dbReference>
<proteinExistence type="inferred from homology"/>
<dbReference type="PANTHER" id="PTHR12526:SF640">
    <property type="entry name" value="COLANIC ACID BIOSYNTHESIS GLYCOSYLTRANSFERASE WCAL-RELATED"/>
    <property type="match status" value="1"/>
</dbReference>
<dbReference type="InterPro" id="IPR001296">
    <property type="entry name" value="Glyco_trans_1"/>
</dbReference>
<comment type="similarity">
    <text evidence="1">Belongs to the glycosyltransferase group 1 family. Glycosyltransferase 4 subfamily.</text>
</comment>
<name>A0ABP7RQ53_9SPHN</name>
<dbReference type="Gene3D" id="3.40.50.2000">
    <property type="entry name" value="Glycogen Phosphorylase B"/>
    <property type="match status" value="2"/>
</dbReference>